<sequence>MTVAAAPARFTGRTALLTGAASGIGAATARRLAAEGASVLVTDVDAEAARQVAEEIRAGGGRAQDRTLDVTSPQQWAVTVAVAESWTGRLDALHLNVGRNLPGAAHELDDAAWHDQLRLCLDSVFYGVRAAVPLLRAAKGAVVITSSVHAAIGFKGFPAYAAAKGGIDALVRQLAVEYGGRIRFNSVLPGAVVTALWADTPPEYKAQTIARTPVGRLGAPEDIAAAVAFLASEDASFVTGQNLLVDGGRSITSQE</sequence>
<comment type="similarity">
    <text evidence="1">Belongs to the short-chain dehydrogenases/reductases (SDR) family.</text>
</comment>
<organism evidence="3 4">
    <name type="scientific">Streptomyces resistomycificus</name>
    <dbReference type="NCBI Taxonomy" id="67356"/>
    <lineage>
        <taxon>Bacteria</taxon>
        <taxon>Bacillati</taxon>
        <taxon>Actinomycetota</taxon>
        <taxon>Actinomycetes</taxon>
        <taxon>Kitasatosporales</taxon>
        <taxon>Streptomycetaceae</taxon>
        <taxon>Streptomyces</taxon>
        <taxon>Streptomyces aurantiacus group</taxon>
    </lineage>
</organism>
<protein>
    <submittedName>
        <fullName evidence="3">Short-chain dehydrogenase</fullName>
    </submittedName>
</protein>
<dbReference type="eggNOG" id="COG1028">
    <property type="taxonomic scope" value="Bacteria"/>
</dbReference>
<keyword evidence="2" id="KW-0560">Oxidoreductase</keyword>
<dbReference type="SUPFAM" id="SSF51735">
    <property type="entry name" value="NAD(P)-binding Rossmann-fold domains"/>
    <property type="match status" value="1"/>
</dbReference>
<dbReference type="PANTHER" id="PTHR43669">
    <property type="entry name" value="5-KETO-D-GLUCONATE 5-REDUCTASE"/>
    <property type="match status" value="1"/>
</dbReference>
<evidence type="ECO:0000256" key="2">
    <source>
        <dbReference type="ARBA" id="ARBA00023002"/>
    </source>
</evidence>
<dbReference type="GO" id="GO:0016491">
    <property type="term" value="F:oxidoreductase activity"/>
    <property type="evidence" value="ECO:0007669"/>
    <property type="project" value="UniProtKB-KW"/>
</dbReference>
<evidence type="ECO:0000256" key="1">
    <source>
        <dbReference type="ARBA" id="ARBA00006484"/>
    </source>
</evidence>
<comment type="caution">
    <text evidence="3">The sequence shown here is derived from an EMBL/GenBank/DDBJ whole genome shotgun (WGS) entry which is preliminary data.</text>
</comment>
<dbReference type="Gene3D" id="3.40.50.720">
    <property type="entry name" value="NAD(P)-binding Rossmann-like Domain"/>
    <property type="match status" value="1"/>
</dbReference>
<dbReference type="InterPro" id="IPR020904">
    <property type="entry name" value="Sc_DH/Rdtase_CS"/>
</dbReference>
<dbReference type="FunFam" id="3.40.50.720:FF:000084">
    <property type="entry name" value="Short-chain dehydrogenase reductase"/>
    <property type="match status" value="1"/>
</dbReference>
<evidence type="ECO:0000313" key="4">
    <source>
        <dbReference type="Proteomes" id="UP000037251"/>
    </source>
</evidence>
<dbReference type="Proteomes" id="UP000037251">
    <property type="component" value="Unassembled WGS sequence"/>
</dbReference>
<dbReference type="InterPro" id="IPR002347">
    <property type="entry name" value="SDR_fam"/>
</dbReference>
<accession>A0A0L8L8S8</accession>
<dbReference type="PRINTS" id="PR00081">
    <property type="entry name" value="GDHRDH"/>
</dbReference>
<gene>
    <name evidence="3" type="ORF">ADK37_18240</name>
</gene>
<dbReference type="PATRIC" id="fig|67356.5.peg.3880"/>
<dbReference type="AlphaFoldDB" id="A0A0L8L8S8"/>
<dbReference type="InterPro" id="IPR036291">
    <property type="entry name" value="NAD(P)-bd_dom_sf"/>
</dbReference>
<name>A0A0L8L8S8_9ACTN</name>
<keyword evidence="4" id="KW-1185">Reference proteome</keyword>
<dbReference type="OrthoDB" id="3542748at2"/>
<dbReference type="CDD" id="cd05233">
    <property type="entry name" value="SDR_c"/>
    <property type="match status" value="1"/>
</dbReference>
<dbReference type="PANTHER" id="PTHR43669:SF3">
    <property type="entry name" value="ALCOHOL DEHYDROGENASE, PUTATIVE (AFU_ORTHOLOGUE AFUA_3G03445)-RELATED"/>
    <property type="match status" value="1"/>
</dbReference>
<dbReference type="PROSITE" id="PS00061">
    <property type="entry name" value="ADH_SHORT"/>
    <property type="match status" value="1"/>
</dbReference>
<dbReference type="STRING" id="67356.AQJ84_06690"/>
<dbReference type="EMBL" id="LGUS01000163">
    <property type="protein sequence ID" value="KOG34476.1"/>
    <property type="molecule type" value="Genomic_DNA"/>
</dbReference>
<proteinExistence type="inferred from homology"/>
<dbReference type="RefSeq" id="WP_030037763.1">
    <property type="nucleotide sequence ID" value="NZ_KL575585.1"/>
</dbReference>
<evidence type="ECO:0000313" key="3">
    <source>
        <dbReference type="EMBL" id="KOG34476.1"/>
    </source>
</evidence>
<reference evidence="4" key="1">
    <citation type="submission" date="2015-07" db="EMBL/GenBank/DDBJ databases">
        <authorList>
            <person name="Ju K.-S."/>
            <person name="Doroghazi J.R."/>
            <person name="Metcalf W.W."/>
        </authorList>
    </citation>
    <scope>NUCLEOTIDE SEQUENCE [LARGE SCALE GENOMIC DNA]</scope>
    <source>
        <strain evidence="4">NRRL 2290</strain>
    </source>
</reference>
<dbReference type="Pfam" id="PF13561">
    <property type="entry name" value="adh_short_C2"/>
    <property type="match status" value="1"/>
</dbReference>